<dbReference type="InterPro" id="IPR036915">
    <property type="entry name" value="Cyclin-like_sf"/>
</dbReference>
<proteinExistence type="predicted"/>
<dbReference type="Gene3D" id="1.10.472.10">
    <property type="entry name" value="Cyclin-like"/>
    <property type="match status" value="2"/>
</dbReference>
<dbReference type="PANTHER" id="PTHR10177">
    <property type="entry name" value="CYCLINS"/>
    <property type="match status" value="1"/>
</dbReference>
<gene>
    <name evidence="3" type="ORF">DBRI1063_LOCUS1166</name>
</gene>
<dbReference type="InterPro" id="IPR006671">
    <property type="entry name" value="Cyclin_N"/>
</dbReference>
<sequence length="366" mass="41228">MSSRPSNQFQDDHDVDRIGVMMKQEDTVYQCTDYLSPENFWSDGGGRNGPEPKSGRHRLPSPQHMLLALEECIQFIDSLSVGPKEDTGISSTHSSFSSLRSLGLTESPTSVSSSVVATNLTPDQIRKKKRRCSGSLPAASTFSYEDKTTRQQLACWRAQMCSWSYTVVDKFSFDRETVAIAFSFLDRYLAMDEEPETITREEFQLLSMTSLYSSIKINENNQNLSIDAIVDMSRGYLCAVDVSEMEMDLLSALKWRVNPPTAIAFVHEFLPLLPISEDEKQNVLLRSSHLTELAVGDSFFINCPSSSIAAASVLISVICEYGTRRKSRFLTNEFTDKIKQYASIDVKSSEFSGLYSRLDHVYRCQH</sequence>
<feature type="region of interest" description="Disordered" evidence="1">
    <location>
        <begin position="40"/>
        <end position="60"/>
    </location>
</feature>
<dbReference type="AlphaFoldDB" id="A0A7S1VXS5"/>
<evidence type="ECO:0000259" key="2">
    <source>
        <dbReference type="Pfam" id="PF00134"/>
    </source>
</evidence>
<name>A0A7S1VXS5_9STRA</name>
<dbReference type="InterPro" id="IPR039361">
    <property type="entry name" value="Cyclin"/>
</dbReference>
<evidence type="ECO:0000256" key="1">
    <source>
        <dbReference type="SAM" id="MobiDB-lite"/>
    </source>
</evidence>
<dbReference type="Pfam" id="PF00134">
    <property type="entry name" value="Cyclin_N"/>
    <property type="match status" value="1"/>
</dbReference>
<dbReference type="EMBL" id="HBGN01001730">
    <property type="protein sequence ID" value="CAD9314760.1"/>
    <property type="molecule type" value="Transcribed_RNA"/>
</dbReference>
<dbReference type="SUPFAM" id="SSF47954">
    <property type="entry name" value="Cyclin-like"/>
    <property type="match status" value="1"/>
</dbReference>
<dbReference type="FunFam" id="1.10.472.10:FF:000093">
    <property type="entry name" value="Predicted protein"/>
    <property type="match status" value="1"/>
</dbReference>
<evidence type="ECO:0000313" key="3">
    <source>
        <dbReference type="EMBL" id="CAD9314760.1"/>
    </source>
</evidence>
<organism evidence="3">
    <name type="scientific">Ditylum brightwellii</name>
    <dbReference type="NCBI Taxonomy" id="49249"/>
    <lineage>
        <taxon>Eukaryota</taxon>
        <taxon>Sar</taxon>
        <taxon>Stramenopiles</taxon>
        <taxon>Ochrophyta</taxon>
        <taxon>Bacillariophyta</taxon>
        <taxon>Mediophyceae</taxon>
        <taxon>Lithodesmiophycidae</taxon>
        <taxon>Lithodesmiales</taxon>
        <taxon>Lithodesmiaceae</taxon>
        <taxon>Ditylum</taxon>
    </lineage>
</organism>
<feature type="domain" description="Cyclin N-terminal" evidence="2">
    <location>
        <begin position="155"/>
        <end position="258"/>
    </location>
</feature>
<reference evidence="3" key="1">
    <citation type="submission" date="2021-01" db="EMBL/GenBank/DDBJ databases">
        <authorList>
            <person name="Corre E."/>
            <person name="Pelletier E."/>
            <person name="Niang G."/>
            <person name="Scheremetjew M."/>
            <person name="Finn R."/>
            <person name="Kale V."/>
            <person name="Holt S."/>
            <person name="Cochrane G."/>
            <person name="Meng A."/>
            <person name="Brown T."/>
            <person name="Cohen L."/>
        </authorList>
    </citation>
    <scope>NUCLEOTIDE SEQUENCE</scope>
    <source>
        <strain evidence="3">Pop2</strain>
    </source>
</reference>
<accession>A0A7S1VXS5</accession>
<protein>
    <recommendedName>
        <fullName evidence="2">Cyclin N-terminal domain-containing protein</fullName>
    </recommendedName>
</protein>